<name>A0A1Y5PVS9_9SPHN</name>
<sequence>MPPFGGTPTLSIVGADRTHEAIMIAILEIGLAELLDAARLDADGTEIDHFLIIQGFHRIFLPNRQLN</sequence>
<dbReference type="AlphaFoldDB" id="A0A1Y5PVS9"/>
<evidence type="ECO:0000313" key="1">
    <source>
        <dbReference type="EMBL" id="SBV32735.1"/>
    </source>
</evidence>
<protein>
    <submittedName>
        <fullName evidence="1">Uncharacterized protein</fullName>
    </submittedName>
</protein>
<gene>
    <name evidence="1" type="ORF">SPPYR_1615</name>
</gene>
<dbReference type="EMBL" id="LT598653">
    <property type="protein sequence ID" value="SBV32735.1"/>
    <property type="molecule type" value="Genomic_DNA"/>
</dbReference>
<dbReference type="KEGG" id="sphu:SPPYR_1615"/>
<reference evidence="1" key="1">
    <citation type="submission" date="2016-03" db="EMBL/GenBank/DDBJ databases">
        <authorList>
            <person name="Ploux O."/>
        </authorList>
    </citation>
    <scope>NUCLEOTIDE SEQUENCE</scope>
    <source>
        <strain evidence="1">UC10</strain>
    </source>
</reference>
<organism evidence="1">
    <name type="scientific">uncultured Sphingopyxis sp</name>
    <dbReference type="NCBI Taxonomy" id="310581"/>
    <lineage>
        <taxon>Bacteria</taxon>
        <taxon>Pseudomonadati</taxon>
        <taxon>Pseudomonadota</taxon>
        <taxon>Alphaproteobacteria</taxon>
        <taxon>Sphingomonadales</taxon>
        <taxon>Sphingomonadaceae</taxon>
        <taxon>Sphingopyxis</taxon>
        <taxon>environmental samples</taxon>
    </lineage>
</organism>
<accession>A0A1Y5PVS9</accession>
<proteinExistence type="predicted"/>